<evidence type="ECO:0000256" key="1">
    <source>
        <dbReference type="SAM" id="Phobius"/>
    </source>
</evidence>
<dbReference type="AlphaFoldDB" id="S9TJW8"/>
<accession>S9TJW8</accession>
<dbReference type="Proteomes" id="UP000015354">
    <property type="component" value="Unassembled WGS sequence"/>
</dbReference>
<feature type="transmembrane region" description="Helical" evidence="1">
    <location>
        <begin position="7"/>
        <end position="27"/>
    </location>
</feature>
<dbReference type="EMBL" id="ATMH01009914">
    <property type="protein sequence ID" value="EPY18452.1"/>
    <property type="molecule type" value="Genomic_DNA"/>
</dbReference>
<gene>
    <name evidence="2" type="ORF">STCU_09969</name>
</gene>
<protein>
    <submittedName>
        <fullName evidence="2">Uncharacterized protein</fullName>
    </submittedName>
</protein>
<keyword evidence="1" id="KW-1133">Transmembrane helix</keyword>
<keyword evidence="1" id="KW-0812">Transmembrane</keyword>
<evidence type="ECO:0000313" key="2">
    <source>
        <dbReference type="EMBL" id="EPY18452.1"/>
    </source>
</evidence>
<proteinExistence type="predicted"/>
<evidence type="ECO:0000313" key="3">
    <source>
        <dbReference type="Proteomes" id="UP000015354"/>
    </source>
</evidence>
<sequence>MYKKKTLPIFVLRFILKEISFFIFLYYSSVEVYHLQLRYFSSPFFFINKKNYIFYRTSFFFYPLLVRYTFPFKIKNRRTR</sequence>
<organism evidence="2 3">
    <name type="scientific">Strigomonas culicis</name>
    <dbReference type="NCBI Taxonomy" id="28005"/>
    <lineage>
        <taxon>Eukaryota</taxon>
        <taxon>Discoba</taxon>
        <taxon>Euglenozoa</taxon>
        <taxon>Kinetoplastea</taxon>
        <taxon>Metakinetoplastina</taxon>
        <taxon>Trypanosomatida</taxon>
        <taxon>Trypanosomatidae</taxon>
        <taxon>Strigomonadinae</taxon>
        <taxon>Strigomonas</taxon>
    </lineage>
</organism>
<name>S9TJW8_9TRYP</name>
<reference evidence="2 3" key="1">
    <citation type="journal article" date="2013" name="PLoS ONE">
        <title>Predicting the Proteins of Angomonas deanei, Strigomonas culicis and Their Respective Endosymbionts Reveals New Aspects of the Trypanosomatidae Family.</title>
        <authorList>
            <person name="Motta M.C."/>
            <person name="Martins A.C."/>
            <person name="de Souza S.S."/>
            <person name="Catta-Preta C.M."/>
            <person name="Silva R."/>
            <person name="Klein C.C."/>
            <person name="de Almeida L.G."/>
            <person name="de Lima Cunha O."/>
            <person name="Ciapina L.P."/>
            <person name="Brocchi M."/>
            <person name="Colabardini A.C."/>
            <person name="de Araujo Lima B."/>
            <person name="Machado C.R."/>
            <person name="de Almeida Soares C.M."/>
            <person name="Probst C.M."/>
            <person name="de Menezes C.B."/>
            <person name="Thompson C.E."/>
            <person name="Bartholomeu D.C."/>
            <person name="Gradia D.F."/>
            <person name="Pavoni D.P."/>
            <person name="Grisard E.C."/>
            <person name="Fantinatti-Garboggini F."/>
            <person name="Marchini F.K."/>
            <person name="Rodrigues-Luiz G.F."/>
            <person name="Wagner G."/>
            <person name="Goldman G.H."/>
            <person name="Fietto J.L."/>
            <person name="Elias M.C."/>
            <person name="Goldman M.H."/>
            <person name="Sagot M.F."/>
            <person name="Pereira M."/>
            <person name="Stoco P.H."/>
            <person name="de Mendonca-Neto R.P."/>
            <person name="Teixeira S.M."/>
            <person name="Maciel T.E."/>
            <person name="de Oliveira Mendes T.A."/>
            <person name="Urmenyi T.P."/>
            <person name="de Souza W."/>
            <person name="Schenkman S."/>
            <person name="de Vasconcelos A.T."/>
        </authorList>
    </citation>
    <scope>NUCLEOTIDE SEQUENCE [LARGE SCALE GENOMIC DNA]</scope>
</reference>
<comment type="caution">
    <text evidence="2">The sequence shown here is derived from an EMBL/GenBank/DDBJ whole genome shotgun (WGS) entry which is preliminary data.</text>
</comment>
<feature type="transmembrane region" description="Helical" evidence="1">
    <location>
        <begin position="52"/>
        <end position="70"/>
    </location>
</feature>
<keyword evidence="3" id="KW-1185">Reference proteome</keyword>
<keyword evidence="1" id="KW-0472">Membrane</keyword>